<evidence type="ECO:0000313" key="3">
    <source>
        <dbReference type="EMBL" id="GCD46262.1"/>
    </source>
</evidence>
<dbReference type="AlphaFoldDB" id="A0A401WAE1"/>
<dbReference type="RefSeq" id="WP_125056670.1">
    <property type="nucleotide sequence ID" value="NZ_BHZD01000001.1"/>
</dbReference>
<feature type="domain" description="DUF4440" evidence="2">
    <location>
        <begin position="29"/>
        <end position="139"/>
    </location>
</feature>
<dbReference type="Pfam" id="PF14534">
    <property type="entry name" value="DUF4440"/>
    <property type="match status" value="1"/>
</dbReference>
<dbReference type="SUPFAM" id="SSF54427">
    <property type="entry name" value="NTF2-like"/>
    <property type="match status" value="1"/>
</dbReference>
<accession>A0A401WAE1</accession>
<dbReference type="Gene3D" id="3.10.450.50">
    <property type="match status" value="1"/>
</dbReference>
<evidence type="ECO:0000313" key="4">
    <source>
        <dbReference type="Proteomes" id="UP000286746"/>
    </source>
</evidence>
<keyword evidence="4" id="KW-1185">Reference proteome</keyword>
<dbReference type="InterPro" id="IPR011944">
    <property type="entry name" value="Steroid_delta5-4_isomerase"/>
</dbReference>
<evidence type="ECO:0000256" key="1">
    <source>
        <dbReference type="SAM" id="MobiDB-lite"/>
    </source>
</evidence>
<reference evidence="3 4" key="1">
    <citation type="submission" date="2018-11" db="EMBL/GenBank/DDBJ databases">
        <title>Whole genome sequence of Streptomyces paromomycinus NBRC 15454(T).</title>
        <authorList>
            <person name="Komaki H."/>
            <person name="Tamura T."/>
        </authorList>
    </citation>
    <scope>NUCLEOTIDE SEQUENCE [LARGE SCALE GENOMIC DNA]</scope>
    <source>
        <strain evidence="3 4">NBRC 15454</strain>
    </source>
</reference>
<proteinExistence type="predicted"/>
<protein>
    <recommendedName>
        <fullName evidence="2">DUF4440 domain-containing protein</fullName>
    </recommendedName>
</protein>
<comment type="caution">
    <text evidence="3">The sequence shown here is derived from an EMBL/GenBank/DDBJ whole genome shotgun (WGS) entry which is preliminary data.</text>
</comment>
<dbReference type="InterPro" id="IPR032710">
    <property type="entry name" value="NTF2-like_dom_sf"/>
</dbReference>
<evidence type="ECO:0000259" key="2">
    <source>
        <dbReference type="Pfam" id="PF14534"/>
    </source>
</evidence>
<dbReference type="EMBL" id="BHZD01000001">
    <property type="protein sequence ID" value="GCD46262.1"/>
    <property type="molecule type" value="Genomic_DNA"/>
</dbReference>
<dbReference type="Proteomes" id="UP000286746">
    <property type="component" value="Unassembled WGS sequence"/>
</dbReference>
<dbReference type="InterPro" id="IPR027843">
    <property type="entry name" value="DUF4440"/>
</dbReference>
<organism evidence="3 4">
    <name type="scientific">Streptomyces paromomycinus</name>
    <name type="common">Streptomyces rimosus subsp. paromomycinus</name>
    <dbReference type="NCBI Taxonomy" id="92743"/>
    <lineage>
        <taxon>Bacteria</taxon>
        <taxon>Bacillati</taxon>
        <taxon>Actinomycetota</taxon>
        <taxon>Actinomycetes</taxon>
        <taxon>Kitasatosporales</taxon>
        <taxon>Streptomycetaceae</taxon>
        <taxon>Streptomyces</taxon>
    </lineage>
</organism>
<gene>
    <name evidence="3" type="ORF">GKJPGBOP_06010</name>
</gene>
<dbReference type="NCBIfam" id="TIGR02246">
    <property type="entry name" value="SgcJ/EcaC family oxidoreductase"/>
    <property type="match status" value="1"/>
</dbReference>
<sequence length="154" mass="17355">MRNRHLTLPTPTAGTVTTSDDDQDRAALDALLRRQEQAWADKDGAAFAATFAKDADLVTFNGDYLRTREAIAQGMQYYFDHYIEDTTLRTLDEHVRFVNRRTAVVVRTTCQLPAGESECRAGSESVNTNVLTKKNGIWLQQSFQNTRKTALPRS</sequence>
<feature type="region of interest" description="Disordered" evidence="1">
    <location>
        <begin position="1"/>
        <end position="20"/>
    </location>
</feature>
<name>A0A401WAE1_STREY</name>
<feature type="compositionally biased region" description="Low complexity" evidence="1">
    <location>
        <begin position="1"/>
        <end position="18"/>
    </location>
</feature>